<name>A0ABR2L372_9EUKA</name>
<dbReference type="SMART" id="SM01252">
    <property type="entry name" value="KilA-N"/>
    <property type="match status" value="1"/>
</dbReference>
<accession>A0ABR2L372</accession>
<evidence type="ECO:0000313" key="3">
    <source>
        <dbReference type="Proteomes" id="UP001470230"/>
    </source>
</evidence>
<dbReference type="Pfam" id="PF04383">
    <property type="entry name" value="KilA-N"/>
    <property type="match status" value="1"/>
</dbReference>
<dbReference type="Proteomes" id="UP001470230">
    <property type="component" value="Unassembled WGS sequence"/>
</dbReference>
<dbReference type="PANTHER" id="PTHR48135:SF1">
    <property type="entry name" value="KILA-N DOMAIN-CONTAINING PROTEIN"/>
    <property type="match status" value="1"/>
</dbReference>
<sequence>MNSKVETFTANSGETFTRGTFNGISVMIRDKDGYINASKLGTNSKPSRHFIKSERFNQICQYWTKNRSGRNCPHPNSLPKYTLTNIENDFKGVYVHPDIIHFVAEWVDIEYSFTVSDIMNSINNKVHETLEKQHKPDTVENAKPVFKEIAKKFTLKIDTELVNKQCWGYRDDAHSLDSWEQVDLKCAIEKYNNIKKQLKEHPNDDNLKQQLNNARKKVDEWNSFVSVYHPEFQF</sequence>
<evidence type="ECO:0000259" key="1">
    <source>
        <dbReference type="PROSITE" id="PS51301"/>
    </source>
</evidence>
<dbReference type="PROSITE" id="PS51301">
    <property type="entry name" value="KILA_N"/>
    <property type="match status" value="1"/>
</dbReference>
<organism evidence="2 3">
    <name type="scientific">Tritrichomonas musculus</name>
    <dbReference type="NCBI Taxonomy" id="1915356"/>
    <lineage>
        <taxon>Eukaryota</taxon>
        <taxon>Metamonada</taxon>
        <taxon>Parabasalia</taxon>
        <taxon>Tritrichomonadida</taxon>
        <taxon>Tritrichomonadidae</taxon>
        <taxon>Tritrichomonas</taxon>
    </lineage>
</organism>
<feature type="domain" description="KilA-N" evidence="1">
    <location>
        <begin position="15"/>
        <end position="122"/>
    </location>
</feature>
<reference evidence="2 3" key="1">
    <citation type="submission" date="2024-04" db="EMBL/GenBank/DDBJ databases">
        <title>Tritrichomonas musculus Genome.</title>
        <authorList>
            <person name="Alves-Ferreira E."/>
            <person name="Grigg M."/>
            <person name="Lorenzi H."/>
            <person name="Galac M."/>
        </authorList>
    </citation>
    <scope>NUCLEOTIDE SEQUENCE [LARGE SCALE GENOMIC DNA]</scope>
    <source>
        <strain evidence="2 3">EAF2021</strain>
    </source>
</reference>
<protein>
    <recommendedName>
        <fullName evidence="1">KilA-N domain-containing protein</fullName>
    </recommendedName>
</protein>
<dbReference type="EMBL" id="JAPFFF010000001">
    <property type="protein sequence ID" value="KAK8897824.1"/>
    <property type="molecule type" value="Genomic_DNA"/>
</dbReference>
<keyword evidence="3" id="KW-1185">Reference proteome</keyword>
<proteinExistence type="predicted"/>
<evidence type="ECO:0000313" key="2">
    <source>
        <dbReference type="EMBL" id="KAK8897824.1"/>
    </source>
</evidence>
<dbReference type="PANTHER" id="PTHR48135">
    <property type="match status" value="1"/>
</dbReference>
<comment type="caution">
    <text evidence="2">The sequence shown here is derived from an EMBL/GenBank/DDBJ whole genome shotgun (WGS) entry which is preliminary data.</text>
</comment>
<dbReference type="InterPro" id="IPR017880">
    <property type="entry name" value="KilA_N"/>
</dbReference>
<gene>
    <name evidence="2" type="ORF">M9Y10_000052</name>
</gene>
<dbReference type="InterPro" id="IPR018004">
    <property type="entry name" value="KilA/APSES_HTH"/>
</dbReference>